<gene>
    <name evidence="1" type="ORF">SERLADRAFT_402543</name>
</gene>
<protein>
    <submittedName>
        <fullName evidence="1">Uncharacterized protein</fullName>
    </submittedName>
</protein>
<dbReference type="GeneID" id="18812177"/>
<proteinExistence type="predicted"/>
<dbReference type="KEGG" id="sla:SERLADRAFT_402543"/>
<name>F8PC10_SERL9</name>
<dbReference type="HOGENOM" id="CLU_2607475_0_0_1"/>
<dbReference type="RefSeq" id="XP_007323931.1">
    <property type="nucleotide sequence ID" value="XM_007323869.1"/>
</dbReference>
<organism>
    <name type="scientific">Serpula lacrymans var. lacrymans (strain S7.9)</name>
    <name type="common">Dry rot fungus</name>
    <dbReference type="NCBI Taxonomy" id="578457"/>
    <lineage>
        <taxon>Eukaryota</taxon>
        <taxon>Fungi</taxon>
        <taxon>Dikarya</taxon>
        <taxon>Basidiomycota</taxon>
        <taxon>Agaricomycotina</taxon>
        <taxon>Agaricomycetes</taxon>
        <taxon>Agaricomycetidae</taxon>
        <taxon>Boletales</taxon>
        <taxon>Coniophorineae</taxon>
        <taxon>Serpulaceae</taxon>
        <taxon>Serpula</taxon>
    </lineage>
</organism>
<evidence type="ECO:0000313" key="1">
    <source>
        <dbReference type="EMBL" id="EGO19210.1"/>
    </source>
</evidence>
<dbReference type="EMBL" id="GL945444">
    <property type="protein sequence ID" value="EGO19210.1"/>
    <property type="molecule type" value="Genomic_DNA"/>
</dbReference>
<reference evidence="1" key="1">
    <citation type="submission" date="2011-04" db="EMBL/GenBank/DDBJ databases">
        <title>Evolution of plant cell wall degrading machinery underlies the functional diversity of forest fungi.</title>
        <authorList>
            <consortium name="US DOE Joint Genome Institute (JGI-PGF)"/>
            <person name="Eastwood D.C."/>
            <person name="Floudas D."/>
            <person name="Binder M."/>
            <person name="Majcherczyk A."/>
            <person name="Schneider P."/>
            <person name="Aerts A."/>
            <person name="Asiegbu F.O."/>
            <person name="Baker S.E."/>
            <person name="Barry K."/>
            <person name="Bendiksby M."/>
            <person name="Blumentritt M."/>
            <person name="Coutinho P.M."/>
            <person name="Cullen D."/>
            <person name="Cullen D."/>
            <person name="Gathman A."/>
            <person name="Goodell B."/>
            <person name="Henrissat B."/>
            <person name="Ihrmark K."/>
            <person name="Kauserud H."/>
            <person name="Kohler A."/>
            <person name="LaButti K."/>
            <person name="Lapidus A."/>
            <person name="Lavin J.L."/>
            <person name="Lee Y.-H."/>
            <person name="Lindquist E."/>
            <person name="Lilly W."/>
            <person name="Lucas S."/>
            <person name="Morin E."/>
            <person name="Murat C."/>
            <person name="Oguiza J.A."/>
            <person name="Park J."/>
            <person name="Pisabarro A.G."/>
            <person name="Riley R."/>
            <person name="Rosling A."/>
            <person name="Salamov A."/>
            <person name="Schmidt O."/>
            <person name="Schmutz J."/>
            <person name="Skrede I."/>
            <person name="Stenlid J."/>
            <person name="Wiebenga A."/>
            <person name="Xie X."/>
            <person name="Kues U."/>
            <person name="Hibbett D.S."/>
            <person name="Hoffmeister D."/>
            <person name="Hogberg N."/>
            <person name="Martin F."/>
            <person name="Grigoriev I.V."/>
            <person name="Watkinson S.C."/>
        </authorList>
    </citation>
    <scope>NUCLEOTIDE SEQUENCE</scope>
    <source>
        <strain evidence="1">S7.9</strain>
    </source>
</reference>
<accession>F8PC10</accession>
<dbReference type="AlphaFoldDB" id="F8PC10"/>
<dbReference type="Proteomes" id="UP000008064">
    <property type="component" value="Unassembled WGS sequence"/>
</dbReference>
<sequence>MAMSGDILANVVNMFSAYLTGEKKTTVPWGKCPRQSHIVCKVYSGNCGVITFLRRPFSLLHPISLLKVVSWLISVLSCA</sequence>